<dbReference type="AlphaFoldDB" id="A0A8K1FHF4"/>
<name>A0A8K1FHF4_PYTOL</name>
<evidence type="ECO:0000256" key="2">
    <source>
        <dbReference type="SAM" id="Phobius"/>
    </source>
</evidence>
<evidence type="ECO:0000313" key="4">
    <source>
        <dbReference type="Proteomes" id="UP000794436"/>
    </source>
</evidence>
<comment type="caution">
    <text evidence="3">The sequence shown here is derived from an EMBL/GenBank/DDBJ whole genome shotgun (WGS) entry which is preliminary data.</text>
</comment>
<dbReference type="Proteomes" id="UP000794436">
    <property type="component" value="Unassembled WGS sequence"/>
</dbReference>
<accession>A0A8K1FHF4</accession>
<gene>
    <name evidence="3" type="ORF">Poli38472_004756</name>
</gene>
<feature type="transmembrane region" description="Helical" evidence="2">
    <location>
        <begin position="276"/>
        <end position="304"/>
    </location>
</feature>
<keyword evidence="2" id="KW-0812">Transmembrane</keyword>
<feature type="transmembrane region" description="Helical" evidence="2">
    <location>
        <begin position="235"/>
        <end position="256"/>
    </location>
</feature>
<feature type="region of interest" description="Disordered" evidence="1">
    <location>
        <begin position="187"/>
        <end position="212"/>
    </location>
</feature>
<evidence type="ECO:0000256" key="1">
    <source>
        <dbReference type="SAM" id="MobiDB-lite"/>
    </source>
</evidence>
<protein>
    <submittedName>
        <fullName evidence="3">Uncharacterized protein</fullName>
    </submittedName>
</protein>
<keyword evidence="2" id="KW-0472">Membrane</keyword>
<sequence length="361" mass="41199">MRYDRWTVLRDIEPYAKVLSCQSFMIVAYPLFNHVFTTLSSTGQTWFVLLLPVLKLGCGLWINTALEGTNEPKPEAIVFNVEVFNALFTANCMQNSTSWQTVLVLVLVDFLHASLTLRDVRHLLRELESFNEKLSSREASLAKDRAVKNLLELAFEMIEAEPDTYAPKRSIAKTASDTSTRICRASQIAPESHQGRPSTSGPEHLVSTPGVDQLSREERRDFVTKVLRLPCLTEYIVFVEYTEVVIPMIYSFYVAILSRRQYRDYYAFLAGLSNDVFLSMLTNISFSIGMESVSFVLVALVLWWHLRFSLVHQLAFNLETRQAHIHSKLIAWVAFVVQNALINSGADYTFQFNWLRSSEAS</sequence>
<keyword evidence="2" id="KW-1133">Transmembrane helix</keyword>
<evidence type="ECO:0000313" key="3">
    <source>
        <dbReference type="EMBL" id="TMW59687.1"/>
    </source>
</evidence>
<dbReference type="EMBL" id="SPLM01000109">
    <property type="protein sequence ID" value="TMW59687.1"/>
    <property type="molecule type" value="Genomic_DNA"/>
</dbReference>
<organism evidence="3 4">
    <name type="scientific">Pythium oligandrum</name>
    <name type="common">Mycoparasitic fungus</name>
    <dbReference type="NCBI Taxonomy" id="41045"/>
    <lineage>
        <taxon>Eukaryota</taxon>
        <taxon>Sar</taxon>
        <taxon>Stramenopiles</taxon>
        <taxon>Oomycota</taxon>
        <taxon>Peronosporomycetes</taxon>
        <taxon>Pythiales</taxon>
        <taxon>Pythiaceae</taxon>
        <taxon>Pythium</taxon>
    </lineage>
</organism>
<reference evidence="3" key="1">
    <citation type="submission" date="2019-03" db="EMBL/GenBank/DDBJ databases">
        <title>Long read genome sequence of the mycoparasitic Pythium oligandrum ATCC 38472 isolated from sugarbeet rhizosphere.</title>
        <authorList>
            <person name="Gaulin E."/>
        </authorList>
    </citation>
    <scope>NUCLEOTIDE SEQUENCE</scope>
    <source>
        <strain evidence="3">ATCC 38472_TT</strain>
    </source>
</reference>
<keyword evidence="4" id="KW-1185">Reference proteome</keyword>
<dbReference type="OrthoDB" id="120316at2759"/>
<proteinExistence type="predicted"/>